<feature type="non-terminal residue" evidence="2">
    <location>
        <position position="63"/>
    </location>
</feature>
<organism evidence="2 3">
    <name type="scientific">Cirrhinus mrigala</name>
    <name type="common">Mrigala</name>
    <dbReference type="NCBI Taxonomy" id="683832"/>
    <lineage>
        <taxon>Eukaryota</taxon>
        <taxon>Metazoa</taxon>
        <taxon>Chordata</taxon>
        <taxon>Craniata</taxon>
        <taxon>Vertebrata</taxon>
        <taxon>Euteleostomi</taxon>
        <taxon>Actinopterygii</taxon>
        <taxon>Neopterygii</taxon>
        <taxon>Teleostei</taxon>
        <taxon>Ostariophysi</taxon>
        <taxon>Cypriniformes</taxon>
        <taxon>Cyprinidae</taxon>
        <taxon>Labeoninae</taxon>
        <taxon>Labeonini</taxon>
        <taxon>Cirrhinus</taxon>
    </lineage>
</organism>
<comment type="caution">
    <text evidence="2">The sequence shown here is derived from an EMBL/GenBank/DDBJ whole genome shotgun (WGS) entry which is preliminary data.</text>
</comment>
<evidence type="ECO:0000313" key="3">
    <source>
        <dbReference type="Proteomes" id="UP001529510"/>
    </source>
</evidence>
<dbReference type="EMBL" id="JAMKFB020000017">
    <property type="protein sequence ID" value="KAL0169796.1"/>
    <property type="molecule type" value="Genomic_DNA"/>
</dbReference>
<dbReference type="AlphaFoldDB" id="A0ABD0P864"/>
<feature type="region of interest" description="Disordered" evidence="1">
    <location>
        <begin position="1"/>
        <end position="63"/>
    </location>
</feature>
<feature type="non-terminal residue" evidence="2">
    <location>
        <position position="1"/>
    </location>
</feature>
<protein>
    <submittedName>
        <fullName evidence="2">Uncharacterized protein</fullName>
    </submittedName>
</protein>
<accession>A0ABD0P864</accession>
<reference evidence="2 3" key="1">
    <citation type="submission" date="2024-05" db="EMBL/GenBank/DDBJ databases">
        <title>Genome sequencing and assembly of Indian major carp, Cirrhinus mrigala (Hamilton, 1822).</title>
        <authorList>
            <person name="Mohindra V."/>
            <person name="Chowdhury L.M."/>
            <person name="Lal K."/>
            <person name="Jena J.K."/>
        </authorList>
    </citation>
    <scope>NUCLEOTIDE SEQUENCE [LARGE SCALE GENOMIC DNA]</scope>
    <source>
        <strain evidence="2">CM1030</strain>
        <tissue evidence="2">Blood</tissue>
    </source>
</reference>
<evidence type="ECO:0000313" key="2">
    <source>
        <dbReference type="EMBL" id="KAL0169796.1"/>
    </source>
</evidence>
<feature type="compositionally biased region" description="Low complexity" evidence="1">
    <location>
        <begin position="22"/>
        <end position="49"/>
    </location>
</feature>
<proteinExistence type="predicted"/>
<name>A0ABD0P864_CIRMR</name>
<evidence type="ECO:0000256" key="1">
    <source>
        <dbReference type="SAM" id="MobiDB-lite"/>
    </source>
</evidence>
<dbReference type="Proteomes" id="UP001529510">
    <property type="component" value="Unassembled WGS sequence"/>
</dbReference>
<gene>
    <name evidence="2" type="ORF">M9458_034392</name>
</gene>
<sequence length="63" mass="6604">TTKRLPSSPCLQRRLQPGQFQPGGAPRPGHGRGNMVNMGNRGGAMNRGNMGRGGGASRGNFNQ</sequence>
<keyword evidence="3" id="KW-1185">Reference proteome</keyword>